<keyword evidence="1" id="KW-0328">Glycosyltransferase</keyword>
<keyword evidence="2" id="KW-0808">Transferase</keyword>
<organism evidence="4 5">
    <name type="scientific">Jutongia huaianensis</name>
    <dbReference type="NCBI Taxonomy" id="2763668"/>
    <lineage>
        <taxon>Bacteria</taxon>
        <taxon>Bacillati</taxon>
        <taxon>Bacillota</taxon>
        <taxon>Clostridia</taxon>
        <taxon>Lachnospirales</taxon>
        <taxon>Lachnospiraceae</taxon>
        <taxon>Jutongia</taxon>
    </lineage>
</organism>
<dbReference type="SUPFAM" id="SSF53448">
    <property type="entry name" value="Nucleotide-diphospho-sugar transferases"/>
    <property type="match status" value="1"/>
</dbReference>
<name>A0ABR7N2Z7_9FIRM</name>
<evidence type="ECO:0000313" key="4">
    <source>
        <dbReference type="EMBL" id="MBC8563007.1"/>
    </source>
</evidence>
<evidence type="ECO:0000259" key="3">
    <source>
        <dbReference type="Pfam" id="PF00535"/>
    </source>
</evidence>
<comment type="caution">
    <text evidence="4">The sequence shown here is derived from an EMBL/GenBank/DDBJ whole genome shotgun (WGS) entry which is preliminary data.</text>
</comment>
<evidence type="ECO:0000256" key="1">
    <source>
        <dbReference type="ARBA" id="ARBA00022676"/>
    </source>
</evidence>
<dbReference type="Pfam" id="PF00535">
    <property type="entry name" value="Glycos_transf_2"/>
    <property type="match status" value="1"/>
</dbReference>
<evidence type="ECO:0000256" key="2">
    <source>
        <dbReference type="ARBA" id="ARBA00022679"/>
    </source>
</evidence>
<dbReference type="Proteomes" id="UP000606193">
    <property type="component" value="Unassembled WGS sequence"/>
</dbReference>
<dbReference type="InterPro" id="IPR001173">
    <property type="entry name" value="Glyco_trans_2-like"/>
</dbReference>
<reference evidence="4 5" key="1">
    <citation type="submission" date="2020-08" db="EMBL/GenBank/DDBJ databases">
        <title>Genome public.</title>
        <authorList>
            <person name="Liu C."/>
            <person name="Sun Q."/>
        </authorList>
    </citation>
    <scope>NUCLEOTIDE SEQUENCE [LARGE SCALE GENOMIC DNA]</scope>
    <source>
        <strain evidence="4 5">NSJ-37</strain>
    </source>
</reference>
<dbReference type="Gene3D" id="3.90.550.10">
    <property type="entry name" value="Spore Coat Polysaccharide Biosynthesis Protein SpsA, Chain A"/>
    <property type="match status" value="1"/>
</dbReference>
<keyword evidence="5" id="KW-1185">Reference proteome</keyword>
<dbReference type="PANTHER" id="PTHR22916:SF51">
    <property type="entry name" value="GLYCOSYLTRANSFERASE EPSH-RELATED"/>
    <property type="match status" value="1"/>
</dbReference>
<feature type="domain" description="Glycosyltransferase 2-like" evidence="3">
    <location>
        <begin position="5"/>
        <end position="172"/>
    </location>
</feature>
<dbReference type="RefSeq" id="WP_249298219.1">
    <property type="nucleotide sequence ID" value="NZ_JACRSX010000014.1"/>
</dbReference>
<protein>
    <submittedName>
        <fullName evidence="4">Glycosyltransferase</fullName>
    </submittedName>
</protein>
<evidence type="ECO:0000313" key="5">
    <source>
        <dbReference type="Proteomes" id="UP000606193"/>
    </source>
</evidence>
<dbReference type="CDD" id="cd00761">
    <property type="entry name" value="Glyco_tranf_GTA_type"/>
    <property type="match status" value="1"/>
</dbReference>
<dbReference type="InterPro" id="IPR029044">
    <property type="entry name" value="Nucleotide-diphossugar_trans"/>
</dbReference>
<sequence>MKKISVIVPCYNVEREIDRCVQSLVAQSLSISNMELIFVDDASEDSTAQKLSVWEARYPDSIIVIRCTENGKQGTARNIGMQYATGEYIGFVDSDDYVEPAMYREMCRIADDERVDMVTCLFVREKEDGMIAIDAEKRADAGKSIWIRTEEERKKYMTNGSGGGVWSSIYRREFIIKNQLWFPEGVRYEDNYWGAFLAQALSGYYIINKPFYHYVIHNNSTIMQTNAVHHLDRLVVELMKVEEYERRGLLEKYHDEIEFNFLKMYFINTIRILFVRFREIPYDIIYIMQQNVKELFPDYRQNPYLKELPQLQWELLKMVEIPLNKEKIDILADGYRKVLREWQNQQKGWNS</sequence>
<proteinExistence type="predicted"/>
<accession>A0ABR7N2Z7</accession>
<dbReference type="PANTHER" id="PTHR22916">
    <property type="entry name" value="GLYCOSYLTRANSFERASE"/>
    <property type="match status" value="1"/>
</dbReference>
<dbReference type="EMBL" id="JACRSX010000014">
    <property type="protein sequence ID" value="MBC8563007.1"/>
    <property type="molecule type" value="Genomic_DNA"/>
</dbReference>
<gene>
    <name evidence="4" type="ORF">H8704_10280</name>
</gene>